<dbReference type="GO" id="GO:0000175">
    <property type="term" value="F:3'-5'-RNA exonuclease activity"/>
    <property type="evidence" value="ECO:0007669"/>
    <property type="project" value="TreeGrafter"/>
</dbReference>
<dbReference type="RefSeq" id="WP_135849580.1">
    <property type="nucleotide sequence ID" value="NZ_RHPJ01000002.1"/>
</dbReference>
<sequence length="494" mass="51930">MARRAMRAGAAGDAVAVGLERLRTELEIPTSYPPPALAEAEEAARRGPLDPPGSPPRADARDLPLVTLDPPSSLDLDQAFHLARSGSGYVVHYAIADVAAFVTPGGALDAETHRRGLTYYGPDGRHGLHPPVLSEGAGSLLPDVDRPAALWRIGLDADGAVTDVDVRRSWVRSRAKLNYAQLQVDLDAGTADTMLQLLPVIGQLRADAQIERGGATLDVPDQEVARTDAGGYTLTYRAGLPSDEHNAQLSLLTGIAAARLHREAGVGIWRTLAPARDSDVARLRRVAHALGLTWPRRMSYGMFAAGLDSTEPTHAAFATEATRLFRGAGYAAFGTTASPGVPAGASHSAIAAEYAHVTAPLRRLVDRYATEVALAHLAGTPVPDWVLGALDALPAEMAAASQRANAYEKGSVDLIEAVLLAGREGDVLEAVVVESSPSREEGQQGQARATVLISEPAVRSRIVGPADALVLGTRVDVRVVATDPEARTIALEVA</sequence>
<dbReference type="InterPro" id="IPR050180">
    <property type="entry name" value="RNR_Ribonuclease"/>
</dbReference>
<dbReference type="InterPro" id="IPR001900">
    <property type="entry name" value="RNase_II/R"/>
</dbReference>
<dbReference type="SMART" id="SM00955">
    <property type="entry name" value="RNB"/>
    <property type="match status" value="1"/>
</dbReference>
<dbReference type="GO" id="GO:0006402">
    <property type="term" value="P:mRNA catabolic process"/>
    <property type="evidence" value="ECO:0007669"/>
    <property type="project" value="TreeGrafter"/>
</dbReference>
<dbReference type="SUPFAM" id="SSF50249">
    <property type="entry name" value="Nucleic acid-binding proteins"/>
    <property type="match status" value="1"/>
</dbReference>
<keyword evidence="4" id="KW-1185">Reference proteome</keyword>
<evidence type="ECO:0000313" key="4">
    <source>
        <dbReference type="Proteomes" id="UP000297318"/>
    </source>
</evidence>
<dbReference type="PANTHER" id="PTHR23355:SF9">
    <property type="entry name" value="DIS3-LIKE EXONUCLEASE 2"/>
    <property type="match status" value="1"/>
</dbReference>
<dbReference type="Proteomes" id="UP000297318">
    <property type="component" value="Unassembled WGS sequence"/>
</dbReference>
<dbReference type="Pfam" id="PF00773">
    <property type="entry name" value="RNB"/>
    <property type="match status" value="1"/>
</dbReference>
<dbReference type="OrthoDB" id="5800376at2"/>
<feature type="region of interest" description="Disordered" evidence="1">
    <location>
        <begin position="28"/>
        <end position="63"/>
    </location>
</feature>
<protein>
    <submittedName>
        <fullName evidence="3">3'-to-5' exoribonuclease RNase R</fullName>
    </submittedName>
</protein>
<feature type="domain" description="RNB" evidence="2">
    <location>
        <begin position="57"/>
        <end position="379"/>
    </location>
</feature>
<dbReference type="InterPro" id="IPR012340">
    <property type="entry name" value="NA-bd_OB-fold"/>
</dbReference>
<dbReference type="AlphaFoldDB" id="A0A4Z1E175"/>
<dbReference type="PANTHER" id="PTHR23355">
    <property type="entry name" value="RIBONUCLEASE"/>
    <property type="match status" value="1"/>
</dbReference>
<name>A0A4Z1E175_9MICO</name>
<evidence type="ECO:0000313" key="3">
    <source>
        <dbReference type="EMBL" id="TGO05606.1"/>
    </source>
</evidence>
<accession>A0A4Z1E175</accession>
<comment type="caution">
    <text evidence="3">The sequence shown here is derived from an EMBL/GenBank/DDBJ whole genome shotgun (WGS) entry which is preliminary data.</text>
</comment>
<gene>
    <name evidence="3" type="ORF">SERN_1610</name>
</gene>
<dbReference type="GO" id="GO:0003723">
    <property type="term" value="F:RNA binding"/>
    <property type="evidence" value="ECO:0007669"/>
    <property type="project" value="InterPro"/>
</dbReference>
<evidence type="ECO:0000256" key="1">
    <source>
        <dbReference type="SAM" id="MobiDB-lite"/>
    </source>
</evidence>
<dbReference type="Pfam" id="PF18614">
    <property type="entry name" value="RNase_II_C_S1"/>
    <property type="match status" value="1"/>
</dbReference>
<dbReference type="EMBL" id="RHPJ01000002">
    <property type="protein sequence ID" value="TGO05606.1"/>
    <property type="molecule type" value="Genomic_DNA"/>
</dbReference>
<reference evidence="3 4" key="1">
    <citation type="submission" date="2018-11" db="EMBL/GenBank/DDBJ databases">
        <title>Complete genome sequencing of the Actinobacteria Serinibacter sp. K3-2.</title>
        <authorList>
            <person name="Rakitin A.L."/>
            <person name="Beletsky A.V."/>
            <person name="Mardanov A.V."/>
            <person name="Ravin N.V."/>
            <person name="Gromova A.S."/>
            <person name="Filippova S.N."/>
            <person name="Gal'Chenko V.F."/>
        </authorList>
    </citation>
    <scope>NUCLEOTIDE SEQUENCE [LARGE SCALE GENOMIC DNA]</scope>
    <source>
        <strain evidence="3 4">K3-2</strain>
    </source>
</reference>
<proteinExistence type="predicted"/>
<dbReference type="InterPro" id="IPR040596">
    <property type="entry name" value="RNase_II_C_S1"/>
</dbReference>
<organism evidence="3 4">
    <name type="scientific">Serinibacter arcticus</name>
    <dbReference type="NCBI Taxonomy" id="1655435"/>
    <lineage>
        <taxon>Bacteria</taxon>
        <taxon>Bacillati</taxon>
        <taxon>Actinomycetota</taxon>
        <taxon>Actinomycetes</taxon>
        <taxon>Micrococcales</taxon>
        <taxon>Beutenbergiaceae</taxon>
        <taxon>Serinibacter</taxon>
    </lineage>
</organism>
<evidence type="ECO:0000259" key="2">
    <source>
        <dbReference type="SMART" id="SM00955"/>
    </source>
</evidence>